<accession>A0AC60QQP9</accession>
<dbReference type="EMBL" id="JABSTQ010006334">
    <property type="protein sequence ID" value="KAG0437487.1"/>
    <property type="molecule type" value="Genomic_DNA"/>
</dbReference>
<comment type="caution">
    <text evidence="1">The sequence shown here is derived from an EMBL/GenBank/DDBJ whole genome shotgun (WGS) entry which is preliminary data.</text>
</comment>
<evidence type="ECO:0000313" key="2">
    <source>
        <dbReference type="Proteomes" id="UP000805193"/>
    </source>
</evidence>
<evidence type="ECO:0000313" key="1">
    <source>
        <dbReference type="EMBL" id="KAG0437487.1"/>
    </source>
</evidence>
<protein>
    <submittedName>
        <fullName evidence="1">Uncharacterized protein</fullName>
    </submittedName>
</protein>
<sequence>MLTRWKVIVVVVLSSRLLCTDAFDKTGEATQIDGTNTSTTTAKPETITYRMTVLDSLHNDTELYNTTSGSVIIVGRSAKARAKLFANDPTTTNYESRNSGFRKAKIVNDEARFSTAPESRIVNKPENSFFPIRGFIPIIGVPEKNQEEPPPDHFVPNEFYSGKNGPVYNGPNRNGPADFPPERQEPQNPEEPYFPRKPQGPTKPLPPIVRPDFHRPKKTDSHFANFEKSKHEGSLFKPAPSRHDVRPAKNIDEGRGPFNFGNALGATYAQGYDVPADVPFAPPREECVCVPFYLCKNGYVASPRTDVGPPPLRPGGFGPQPPFGGGGSDLLIPIDERSNDKSSDVIVDVDNGKQTTENSTESQVESRMKRQASNQTRSALEAPPAYATDIMQRMLGVNFAHCGVLRTCCKIPHGAPVPSFGLAPPGPAPPQQDGPGPIPPEILAQLFPKKPAFGIPPKHNTFGPNFPVGLKNHPPHRLGPPVPGLLPGPLFPAPSVGVLGPVYPKPQPYPQPRPDLSFPTCGARNAFGIHGRVKSLHYPESGADFAEFPWHAGIMKRLGPQESLYVCGGTLIASQWIATAAHCLKTLRPQDIKIRLGEWDVNRDDEFYAHVEKLAAQIVIHPEFFPGNLNNDLALIRLDSPVDLNLPHIGAACLPEPRENFGGHRCWVTGWGKDTFGHQGEYQNILKKVDVPVVGHDDCEERLKRTRLGPYYQLHPGFVCAGGEPGKDACTGDGGSPLVCEYNGLWKAVGLVSWGIGCGQAGVPGVYVNLAQYREWIDSVISGLG</sequence>
<dbReference type="Proteomes" id="UP000805193">
    <property type="component" value="Unassembled WGS sequence"/>
</dbReference>
<gene>
    <name evidence="1" type="ORF">HPB47_017425</name>
</gene>
<reference evidence="1 2" key="1">
    <citation type="journal article" date="2020" name="Cell">
        <title>Large-Scale Comparative Analyses of Tick Genomes Elucidate Their Genetic Diversity and Vector Capacities.</title>
        <authorList>
            <consortium name="Tick Genome and Microbiome Consortium (TIGMIC)"/>
            <person name="Jia N."/>
            <person name="Wang J."/>
            <person name="Shi W."/>
            <person name="Du L."/>
            <person name="Sun Y."/>
            <person name="Zhan W."/>
            <person name="Jiang J.F."/>
            <person name="Wang Q."/>
            <person name="Zhang B."/>
            <person name="Ji P."/>
            <person name="Bell-Sakyi L."/>
            <person name="Cui X.M."/>
            <person name="Yuan T.T."/>
            <person name="Jiang B.G."/>
            <person name="Yang W.F."/>
            <person name="Lam T.T."/>
            <person name="Chang Q.C."/>
            <person name="Ding S.J."/>
            <person name="Wang X.J."/>
            <person name="Zhu J.G."/>
            <person name="Ruan X.D."/>
            <person name="Zhao L."/>
            <person name="Wei J.T."/>
            <person name="Ye R.Z."/>
            <person name="Que T.C."/>
            <person name="Du C.H."/>
            <person name="Zhou Y.H."/>
            <person name="Cheng J.X."/>
            <person name="Dai P.F."/>
            <person name="Guo W.B."/>
            <person name="Han X.H."/>
            <person name="Huang E.J."/>
            <person name="Li L.F."/>
            <person name="Wei W."/>
            <person name="Gao Y.C."/>
            <person name="Liu J.Z."/>
            <person name="Shao H.Z."/>
            <person name="Wang X."/>
            <person name="Wang C.C."/>
            <person name="Yang T.C."/>
            <person name="Huo Q.B."/>
            <person name="Li W."/>
            <person name="Chen H.Y."/>
            <person name="Chen S.E."/>
            <person name="Zhou L.G."/>
            <person name="Ni X.B."/>
            <person name="Tian J.H."/>
            <person name="Sheng Y."/>
            <person name="Liu T."/>
            <person name="Pan Y.S."/>
            <person name="Xia L.Y."/>
            <person name="Li J."/>
            <person name="Zhao F."/>
            <person name="Cao W.C."/>
        </authorList>
    </citation>
    <scope>NUCLEOTIDE SEQUENCE [LARGE SCALE GENOMIC DNA]</scope>
    <source>
        <strain evidence="1">Iper-2018</strain>
    </source>
</reference>
<organism evidence="1 2">
    <name type="scientific">Ixodes persulcatus</name>
    <name type="common">Taiga tick</name>
    <dbReference type="NCBI Taxonomy" id="34615"/>
    <lineage>
        <taxon>Eukaryota</taxon>
        <taxon>Metazoa</taxon>
        <taxon>Ecdysozoa</taxon>
        <taxon>Arthropoda</taxon>
        <taxon>Chelicerata</taxon>
        <taxon>Arachnida</taxon>
        <taxon>Acari</taxon>
        <taxon>Parasitiformes</taxon>
        <taxon>Ixodida</taxon>
        <taxon>Ixodoidea</taxon>
        <taxon>Ixodidae</taxon>
        <taxon>Ixodinae</taxon>
        <taxon>Ixodes</taxon>
    </lineage>
</organism>
<proteinExistence type="predicted"/>
<name>A0AC60QQP9_IXOPE</name>
<keyword evidence="2" id="KW-1185">Reference proteome</keyword>